<organism evidence="2">
    <name type="scientific">hydrothermal vent metagenome</name>
    <dbReference type="NCBI Taxonomy" id="652676"/>
    <lineage>
        <taxon>unclassified sequences</taxon>
        <taxon>metagenomes</taxon>
        <taxon>ecological metagenomes</taxon>
    </lineage>
</organism>
<dbReference type="AlphaFoldDB" id="A0A3B0Y6E5"/>
<dbReference type="EMBL" id="UOFJ01000662">
    <property type="protein sequence ID" value="VAW72410.1"/>
    <property type="molecule type" value="Genomic_DNA"/>
</dbReference>
<keyword evidence="1" id="KW-0472">Membrane</keyword>
<evidence type="ECO:0000256" key="1">
    <source>
        <dbReference type="SAM" id="Phobius"/>
    </source>
</evidence>
<keyword evidence="1" id="KW-1133">Transmembrane helix</keyword>
<name>A0A3B0Y6E5_9ZZZZ</name>
<evidence type="ECO:0000313" key="2">
    <source>
        <dbReference type="EMBL" id="VAW72410.1"/>
    </source>
</evidence>
<feature type="transmembrane region" description="Helical" evidence="1">
    <location>
        <begin position="7"/>
        <end position="28"/>
    </location>
</feature>
<proteinExistence type="predicted"/>
<gene>
    <name evidence="2" type="ORF">MNBD_GAMMA10-561</name>
</gene>
<accession>A0A3B0Y6E5</accession>
<sequence length="93" mass="10956">MTYHKKYSVLVFCIIILLYFIIFNYPYILQASENVRLTMNDVTDFKKVIAYRDSVSKKSKEQSRRFYEYALAHHDSGSSAKLLLEGIFLYPNS</sequence>
<protein>
    <submittedName>
        <fullName evidence="2">Uncharacterized protein</fullName>
    </submittedName>
</protein>
<reference evidence="2" key="1">
    <citation type="submission" date="2018-06" db="EMBL/GenBank/DDBJ databases">
        <authorList>
            <person name="Zhirakovskaya E."/>
        </authorList>
    </citation>
    <scope>NUCLEOTIDE SEQUENCE</scope>
</reference>
<keyword evidence="1" id="KW-0812">Transmembrane</keyword>
<feature type="non-terminal residue" evidence="2">
    <location>
        <position position="93"/>
    </location>
</feature>